<dbReference type="EMBL" id="ANOH01000287">
    <property type="protein sequence ID" value="EMI54251.1"/>
    <property type="molecule type" value="Genomic_DNA"/>
</dbReference>
<comment type="caution">
    <text evidence="2">The sequence shown here is derived from an EMBL/GenBank/DDBJ whole genome shotgun (WGS) entry which is preliminary data.</text>
</comment>
<protein>
    <submittedName>
        <fullName evidence="2">Uncharacterized protein</fullName>
    </submittedName>
</protein>
<reference evidence="2 3" key="1">
    <citation type="journal article" date="2013" name="Mar. Genomics">
        <title>Expression of sulfatases in Rhodopirellula baltica and the diversity of sulfatases in the genus Rhodopirellula.</title>
        <authorList>
            <person name="Wegner C.E."/>
            <person name="Richter-Heitmann T."/>
            <person name="Klindworth A."/>
            <person name="Klockow C."/>
            <person name="Richter M."/>
            <person name="Achstetter T."/>
            <person name="Glockner F.O."/>
            <person name="Harder J."/>
        </authorList>
    </citation>
    <scope>NUCLEOTIDE SEQUENCE [LARGE SCALE GENOMIC DNA]</scope>
    <source>
        <strain evidence="2 3">SM41</strain>
    </source>
</reference>
<evidence type="ECO:0000313" key="3">
    <source>
        <dbReference type="Proteomes" id="UP000011885"/>
    </source>
</evidence>
<dbReference type="PATRIC" id="fig|1263870.3.peg.4568"/>
<sequence length="41" mass="4369">MLSHCRFRWKETVLAGVSEGLSGGKPMGSAGSCDSEMLHSE</sequence>
<name>M5U8S5_9BACT</name>
<feature type="region of interest" description="Disordered" evidence="1">
    <location>
        <begin position="18"/>
        <end position="41"/>
    </location>
</feature>
<evidence type="ECO:0000313" key="2">
    <source>
        <dbReference type="EMBL" id="EMI54251.1"/>
    </source>
</evidence>
<organism evidence="2 3">
    <name type="scientific">Rhodopirellula sallentina SM41</name>
    <dbReference type="NCBI Taxonomy" id="1263870"/>
    <lineage>
        <taxon>Bacteria</taxon>
        <taxon>Pseudomonadati</taxon>
        <taxon>Planctomycetota</taxon>
        <taxon>Planctomycetia</taxon>
        <taxon>Pirellulales</taxon>
        <taxon>Pirellulaceae</taxon>
        <taxon>Rhodopirellula</taxon>
    </lineage>
</organism>
<gene>
    <name evidence="2" type="ORF">RSSM_04322</name>
</gene>
<evidence type="ECO:0000256" key="1">
    <source>
        <dbReference type="SAM" id="MobiDB-lite"/>
    </source>
</evidence>
<dbReference type="AlphaFoldDB" id="M5U8S5"/>
<accession>M5U8S5</accession>
<keyword evidence="3" id="KW-1185">Reference proteome</keyword>
<dbReference type="Proteomes" id="UP000011885">
    <property type="component" value="Unassembled WGS sequence"/>
</dbReference>
<proteinExistence type="predicted"/>